<dbReference type="PANTHER" id="PTHR21666">
    <property type="entry name" value="PEPTIDASE-RELATED"/>
    <property type="match status" value="1"/>
</dbReference>
<sequence length="199" mass="21548">MCEYLDRRQFLGAAVAASALLAIPTARCERASVHSVGQAVYATADLAVRAGPGLRYGIEATAARYAGGYIVDGPVSADGYTWWKHRFDDGTHGRLTGWAIQRGTDAAEVSRPATGYMVSDWYSNRSYGDHDRVDSTSDHGTPVLAARAGTAHTHYERARGNYVVIDHGGGYETLYCHLQDVTVSDGEDVSRYERIGTIG</sequence>
<organism evidence="2 3">
    <name type="scientific">Halomarina halobia</name>
    <dbReference type="NCBI Taxonomy" id="3033386"/>
    <lineage>
        <taxon>Archaea</taxon>
        <taxon>Methanobacteriati</taxon>
        <taxon>Methanobacteriota</taxon>
        <taxon>Stenosarchaea group</taxon>
        <taxon>Halobacteria</taxon>
        <taxon>Halobacteriales</taxon>
        <taxon>Natronomonadaceae</taxon>
        <taxon>Halomarina</taxon>
    </lineage>
</organism>
<feature type="domain" description="M23ase beta-sheet core" evidence="1">
    <location>
        <begin position="130"/>
        <end position="199"/>
    </location>
</feature>
<dbReference type="EMBL" id="JBHTBF010000002">
    <property type="protein sequence ID" value="MFC7317544.1"/>
    <property type="molecule type" value="Genomic_DNA"/>
</dbReference>
<dbReference type="InterPro" id="IPR050570">
    <property type="entry name" value="Cell_wall_metabolism_enzyme"/>
</dbReference>
<name>A0ABD6AC00_9EURY</name>
<protein>
    <submittedName>
        <fullName evidence="2">Peptidoglycan DD-metalloendopeptidase family protein</fullName>
    </submittedName>
</protein>
<evidence type="ECO:0000313" key="2">
    <source>
        <dbReference type="EMBL" id="MFC7317544.1"/>
    </source>
</evidence>
<dbReference type="InterPro" id="IPR011055">
    <property type="entry name" value="Dup_hybrid_motif"/>
</dbReference>
<dbReference type="InterPro" id="IPR016047">
    <property type="entry name" value="M23ase_b-sheet_dom"/>
</dbReference>
<comment type="caution">
    <text evidence="2">The sequence shown here is derived from an EMBL/GenBank/DDBJ whole genome shotgun (WGS) entry which is preliminary data.</text>
</comment>
<dbReference type="Pfam" id="PF01551">
    <property type="entry name" value="Peptidase_M23"/>
    <property type="match status" value="1"/>
</dbReference>
<evidence type="ECO:0000259" key="1">
    <source>
        <dbReference type="Pfam" id="PF01551"/>
    </source>
</evidence>
<dbReference type="InterPro" id="IPR006311">
    <property type="entry name" value="TAT_signal"/>
</dbReference>
<dbReference type="SUPFAM" id="SSF51261">
    <property type="entry name" value="Duplicated hybrid motif"/>
    <property type="match status" value="1"/>
</dbReference>
<dbReference type="AlphaFoldDB" id="A0ABD6AC00"/>
<dbReference type="PROSITE" id="PS51318">
    <property type="entry name" value="TAT"/>
    <property type="match status" value="1"/>
</dbReference>
<accession>A0ABD6AC00</accession>
<keyword evidence="3" id="KW-1185">Reference proteome</keyword>
<proteinExistence type="predicted"/>
<dbReference type="Gene3D" id="2.70.70.10">
    <property type="entry name" value="Glucose Permease (Domain IIA)"/>
    <property type="match status" value="1"/>
</dbReference>
<dbReference type="GeneID" id="79315783"/>
<dbReference type="CDD" id="cd12797">
    <property type="entry name" value="M23_peptidase"/>
    <property type="match status" value="1"/>
</dbReference>
<dbReference type="RefSeq" id="WP_276303209.1">
    <property type="nucleotide sequence ID" value="NZ_CP119992.1"/>
</dbReference>
<reference evidence="2 3" key="1">
    <citation type="journal article" date="2019" name="Int. J. Syst. Evol. Microbiol.">
        <title>The Global Catalogue of Microorganisms (GCM) 10K type strain sequencing project: providing services to taxonomists for standard genome sequencing and annotation.</title>
        <authorList>
            <consortium name="The Broad Institute Genomics Platform"/>
            <consortium name="The Broad Institute Genome Sequencing Center for Infectious Disease"/>
            <person name="Wu L."/>
            <person name="Ma J."/>
        </authorList>
    </citation>
    <scope>NUCLEOTIDE SEQUENCE [LARGE SCALE GENOMIC DNA]</scope>
    <source>
        <strain evidence="2 3">PSR21</strain>
    </source>
</reference>
<evidence type="ECO:0000313" key="3">
    <source>
        <dbReference type="Proteomes" id="UP001596547"/>
    </source>
</evidence>
<gene>
    <name evidence="2" type="ORF">ACFQPE_12200</name>
</gene>
<dbReference type="Proteomes" id="UP001596547">
    <property type="component" value="Unassembled WGS sequence"/>
</dbReference>
<dbReference type="PANTHER" id="PTHR21666:SF270">
    <property type="entry name" value="MUREIN HYDROLASE ACTIVATOR ENVC"/>
    <property type="match status" value="1"/>
</dbReference>